<comment type="caution">
    <text evidence="4">The sequence shown here is derived from an EMBL/GenBank/DDBJ whole genome shotgun (WGS) entry which is preliminary data.</text>
</comment>
<name>A0ABV1USZ6_9ACTN</name>
<keyword evidence="5" id="KW-1185">Reference proteome</keyword>
<keyword evidence="2" id="KW-1133">Transmembrane helix</keyword>
<evidence type="ECO:0000256" key="2">
    <source>
        <dbReference type="SAM" id="Phobius"/>
    </source>
</evidence>
<feature type="region of interest" description="Disordered" evidence="1">
    <location>
        <begin position="150"/>
        <end position="183"/>
    </location>
</feature>
<organism evidence="4 5">
    <name type="scientific">Streptomyces xantholiticus</name>
    <dbReference type="NCBI Taxonomy" id="68285"/>
    <lineage>
        <taxon>Bacteria</taxon>
        <taxon>Bacillati</taxon>
        <taxon>Actinomycetota</taxon>
        <taxon>Actinomycetes</taxon>
        <taxon>Kitasatosporales</taxon>
        <taxon>Streptomycetaceae</taxon>
        <taxon>Streptomyces</taxon>
    </lineage>
</organism>
<protein>
    <submittedName>
        <fullName evidence="4">Pilus assembly protein TadG-related protein</fullName>
    </submittedName>
</protein>
<feature type="transmembrane region" description="Helical" evidence="2">
    <location>
        <begin position="12"/>
        <end position="32"/>
    </location>
</feature>
<proteinExistence type="predicted"/>
<keyword evidence="2" id="KW-0472">Membrane</keyword>
<dbReference type="InterPro" id="IPR028087">
    <property type="entry name" value="Tad_N"/>
</dbReference>
<reference evidence="4 5" key="1">
    <citation type="submission" date="2024-06" db="EMBL/GenBank/DDBJ databases">
        <title>The Natural Products Discovery Center: Release of the First 8490 Sequenced Strains for Exploring Actinobacteria Biosynthetic Diversity.</title>
        <authorList>
            <person name="Kalkreuter E."/>
            <person name="Kautsar S.A."/>
            <person name="Yang D."/>
            <person name="Bader C.D."/>
            <person name="Teijaro C.N."/>
            <person name="Fluegel L."/>
            <person name="Davis C.M."/>
            <person name="Simpson J.R."/>
            <person name="Lauterbach L."/>
            <person name="Steele A.D."/>
            <person name="Gui C."/>
            <person name="Meng S."/>
            <person name="Li G."/>
            <person name="Viehrig K."/>
            <person name="Ye F."/>
            <person name="Su P."/>
            <person name="Kiefer A.F."/>
            <person name="Nichols A."/>
            <person name="Cepeda A.J."/>
            <person name="Yan W."/>
            <person name="Fan B."/>
            <person name="Jiang Y."/>
            <person name="Adhikari A."/>
            <person name="Zheng C.-J."/>
            <person name="Schuster L."/>
            <person name="Cowan T.M."/>
            <person name="Smanski M.J."/>
            <person name="Chevrette M.G."/>
            <person name="De Carvalho L.P.S."/>
            <person name="Shen B."/>
        </authorList>
    </citation>
    <scope>NUCLEOTIDE SEQUENCE [LARGE SCALE GENOMIC DNA]</scope>
    <source>
        <strain evidence="4 5">NPDC000837</strain>
    </source>
</reference>
<gene>
    <name evidence="4" type="ORF">ABT276_11125</name>
</gene>
<evidence type="ECO:0000313" key="5">
    <source>
        <dbReference type="Proteomes" id="UP001445472"/>
    </source>
</evidence>
<dbReference type="Proteomes" id="UP001445472">
    <property type="component" value="Unassembled WGS sequence"/>
</dbReference>
<evidence type="ECO:0000313" key="4">
    <source>
        <dbReference type="EMBL" id="MER6613919.1"/>
    </source>
</evidence>
<dbReference type="Pfam" id="PF13400">
    <property type="entry name" value="Tad"/>
    <property type="match status" value="1"/>
</dbReference>
<accession>A0ABV1USZ6</accession>
<sequence>MTQAADERGQATPLYMAAVVGLLFLVLVYLAFGQADVTRNGTQTAADAAALAAAKQSRDELDLVDVTDDLEAIFGGRTPVDTPDGCTRAVDFAARNDAVAGYHDCMTLNDGRWGFTVNVRSRESMGDSVIEGTGSKHATATATAVIEPRCTFTPEESEAPEPDEGAEDDKEEPSPGKLLCDSEDWVIDPDNMDLLPDMADLFTVRLAEARAR</sequence>
<evidence type="ECO:0000259" key="3">
    <source>
        <dbReference type="Pfam" id="PF13400"/>
    </source>
</evidence>
<feature type="domain" description="Putative Flp pilus-assembly TadG-like N-terminal" evidence="3">
    <location>
        <begin position="9"/>
        <end position="55"/>
    </location>
</feature>
<feature type="compositionally biased region" description="Acidic residues" evidence="1">
    <location>
        <begin position="155"/>
        <end position="171"/>
    </location>
</feature>
<keyword evidence="2" id="KW-0812">Transmembrane</keyword>
<evidence type="ECO:0000256" key="1">
    <source>
        <dbReference type="SAM" id="MobiDB-lite"/>
    </source>
</evidence>
<dbReference type="RefSeq" id="WP_351975913.1">
    <property type="nucleotide sequence ID" value="NZ_JBEPBX010000007.1"/>
</dbReference>
<dbReference type="EMBL" id="JBEPBX010000007">
    <property type="protein sequence ID" value="MER6613919.1"/>
    <property type="molecule type" value="Genomic_DNA"/>
</dbReference>